<dbReference type="Gene3D" id="1.25.40.10">
    <property type="entry name" value="Tetratricopeptide repeat domain"/>
    <property type="match status" value="1"/>
</dbReference>
<dbReference type="AlphaFoldDB" id="A0A3P1C166"/>
<dbReference type="InterPro" id="IPR011990">
    <property type="entry name" value="TPR-like_helical_dom_sf"/>
</dbReference>
<proteinExistence type="predicted"/>
<keyword evidence="2" id="KW-1185">Reference proteome</keyword>
<comment type="caution">
    <text evidence="1">The sequence shown here is derived from an EMBL/GenBank/DDBJ whole genome shotgun (WGS) entry which is preliminary data.</text>
</comment>
<dbReference type="RefSeq" id="WP_124870557.1">
    <property type="nucleotide sequence ID" value="NZ_RQJO01000007.1"/>
</dbReference>
<dbReference type="OrthoDB" id="1524733at2"/>
<evidence type="ECO:0000313" key="1">
    <source>
        <dbReference type="EMBL" id="RRB06813.1"/>
    </source>
</evidence>
<protein>
    <submittedName>
        <fullName evidence="1">Tetratricopeptide repeat protein</fullName>
    </submittedName>
</protein>
<sequence>MNNTRIQLLLQFIEEQPDDPFNVYALAMEYRDEQPAQALQYLEKLLDQHPTYLPTYYKAAELLTERNNRTEAETVYLRGIELAREQKNEKAFQELNRAYRSFQDEEDDY</sequence>
<dbReference type="SUPFAM" id="SSF48452">
    <property type="entry name" value="TPR-like"/>
    <property type="match status" value="1"/>
</dbReference>
<dbReference type="Proteomes" id="UP000271925">
    <property type="component" value="Unassembled WGS sequence"/>
</dbReference>
<evidence type="ECO:0000313" key="2">
    <source>
        <dbReference type="Proteomes" id="UP000271925"/>
    </source>
</evidence>
<accession>A0A3P1C166</accession>
<name>A0A3P1C166_9BACT</name>
<reference evidence="1 2" key="1">
    <citation type="submission" date="2018-11" db="EMBL/GenBank/DDBJ databases">
        <authorList>
            <person name="Zhou Z."/>
            <person name="Wang G."/>
        </authorList>
    </citation>
    <scope>NUCLEOTIDE SEQUENCE [LARGE SCALE GENOMIC DNA]</scope>
    <source>
        <strain evidence="1 2">KCTC52004</strain>
    </source>
</reference>
<organism evidence="1 2">
    <name type="scientific">Larkinella rosea</name>
    <dbReference type="NCBI Taxonomy" id="2025312"/>
    <lineage>
        <taxon>Bacteria</taxon>
        <taxon>Pseudomonadati</taxon>
        <taxon>Bacteroidota</taxon>
        <taxon>Cytophagia</taxon>
        <taxon>Cytophagales</taxon>
        <taxon>Spirosomataceae</taxon>
        <taxon>Larkinella</taxon>
    </lineage>
</organism>
<gene>
    <name evidence="1" type="ORF">EHT25_03200</name>
</gene>
<dbReference type="EMBL" id="RQJO01000007">
    <property type="protein sequence ID" value="RRB06813.1"/>
    <property type="molecule type" value="Genomic_DNA"/>
</dbReference>
<dbReference type="Pfam" id="PF14559">
    <property type="entry name" value="TPR_19"/>
    <property type="match status" value="1"/>
</dbReference>